<sequence>MEGKMKHKKILVVLVLFLAAFIGGRALADNSQWRGAPNMAHIRSIIDQLGSKLTVQSYTISTLTRQSADYQSQLAVSQQSVVTLQGRVRDLSQQLNQAEINKKLAIQQTINDMNHKIDVANNQVTLAQKSLSNVQGQLKIANEKANDLQLQLAKAQQQYNDEKGQNADLTKQLDNAMQSVNALDQHAQEVLNQHQ</sequence>
<dbReference type="Proteomes" id="UP000590460">
    <property type="component" value="Unassembled WGS sequence"/>
</dbReference>
<evidence type="ECO:0000313" key="3">
    <source>
        <dbReference type="Proteomes" id="UP000590460"/>
    </source>
</evidence>
<comment type="caution">
    <text evidence="2">The sequence shown here is derived from an EMBL/GenBank/DDBJ whole genome shotgun (WGS) entry which is preliminary data.</text>
</comment>
<dbReference type="Gene3D" id="1.10.287.1490">
    <property type="match status" value="1"/>
</dbReference>
<keyword evidence="1" id="KW-0175">Coiled coil</keyword>
<reference evidence="2 3" key="1">
    <citation type="submission" date="2020-04" db="EMBL/GenBank/DDBJ databases">
        <title>MicrobeNet Type strains.</title>
        <authorList>
            <person name="Nicholson A.C."/>
        </authorList>
    </citation>
    <scope>NUCLEOTIDE SEQUENCE [LARGE SCALE GENOMIC DNA]</scope>
    <source>
        <strain evidence="2 3">CCUG 54536</strain>
    </source>
</reference>
<organism evidence="2 3">
    <name type="scientific">Leuconostoc holzapfelii</name>
    <dbReference type="NCBI Taxonomy" id="434464"/>
    <lineage>
        <taxon>Bacteria</taxon>
        <taxon>Bacillati</taxon>
        <taxon>Bacillota</taxon>
        <taxon>Bacilli</taxon>
        <taxon>Lactobacillales</taxon>
        <taxon>Lactobacillaceae</taxon>
        <taxon>Leuconostoc</taxon>
    </lineage>
</organism>
<dbReference type="EMBL" id="JAAXPO010000003">
    <property type="protein sequence ID" value="NKZ18128.1"/>
    <property type="molecule type" value="Genomic_DNA"/>
</dbReference>
<accession>A0A846ZBG9</accession>
<gene>
    <name evidence="2" type="ORF">HF966_02945</name>
</gene>
<feature type="coiled-coil region" evidence="1">
    <location>
        <begin position="81"/>
        <end position="193"/>
    </location>
</feature>
<dbReference type="AlphaFoldDB" id="A0A846ZBG9"/>
<evidence type="ECO:0000256" key="1">
    <source>
        <dbReference type="SAM" id="Coils"/>
    </source>
</evidence>
<protein>
    <submittedName>
        <fullName evidence="2">Uncharacterized protein</fullName>
    </submittedName>
</protein>
<proteinExistence type="predicted"/>
<name>A0A846ZBG9_9LACO</name>
<evidence type="ECO:0000313" key="2">
    <source>
        <dbReference type="EMBL" id="NKZ18128.1"/>
    </source>
</evidence>